<organism evidence="12 13">
    <name type="scientific">Turicimonas muris</name>
    <dbReference type="NCBI Taxonomy" id="1796652"/>
    <lineage>
        <taxon>Bacteria</taxon>
        <taxon>Pseudomonadati</taxon>
        <taxon>Pseudomonadota</taxon>
        <taxon>Betaproteobacteria</taxon>
        <taxon>Burkholderiales</taxon>
        <taxon>Sutterellaceae</taxon>
        <taxon>Turicimonas</taxon>
    </lineage>
</organism>
<protein>
    <recommendedName>
        <fullName evidence="11">POTRA domain-containing protein</fullName>
    </recommendedName>
</protein>
<dbReference type="EMBL" id="NHMP01000004">
    <property type="protein sequence ID" value="OXE47681.1"/>
    <property type="molecule type" value="Genomic_DNA"/>
</dbReference>
<feature type="domain" description="POTRA" evidence="11">
    <location>
        <begin position="38"/>
        <end position="111"/>
    </location>
</feature>
<evidence type="ECO:0000256" key="6">
    <source>
        <dbReference type="ARBA" id="ARBA00022989"/>
    </source>
</evidence>
<dbReference type="InterPro" id="IPR034746">
    <property type="entry name" value="POTRA"/>
</dbReference>
<dbReference type="Pfam" id="PF08478">
    <property type="entry name" value="POTRA_1"/>
    <property type="match status" value="1"/>
</dbReference>
<evidence type="ECO:0000313" key="13">
    <source>
        <dbReference type="Proteomes" id="UP000214610"/>
    </source>
</evidence>
<dbReference type="AlphaFoldDB" id="A0A227KI98"/>
<dbReference type="Gene3D" id="3.10.20.310">
    <property type="entry name" value="membrane protein fhac"/>
    <property type="match status" value="1"/>
</dbReference>
<evidence type="ECO:0000313" key="12">
    <source>
        <dbReference type="EMBL" id="OXE47681.1"/>
    </source>
</evidence>
<dbReference type="InterPro" id="IPR026579">
    <property type="entry name" value="FtsQ"/>
</dbReference>
<dbReference type="InterPro" id="IPR005548">
    <property type="entry name" value="Cell_div_FtsQ/DivIB_C"/>
</dbReference>
<accession>A0A227KI98</accession>
<proteinExistence type="predicted"/>
<evidence type="ECO:0000256" key="10">
    <source>
        <dbReference type="SAM" id="Phobius"/>
    </source>
</evidence>
<comment type="subcellular location">
    <subcellularLocation>
        <location evidence="1">Membrane</location>
    </subcellularLocation>
</comment>
<evidence type="ECO:0000256" key="1">
    <source>
        <dbReference type="ARBA" id="ARBA00004370"/>
    </source>
</evidence>
<evidence type="ECO:0000256" key="7">
    <source>
        <dbReference type="ARBA" id="ARBA00023136"/>
    </source>
</evidence>
<dbReference type="Gene3D" id="3.40.50.11690">
    <property type="entry name" value="Cell division protein FtsQ/DivIB"/>
    <property type="match status" value="1"/>
</dbReference>
<dbReference type="Pfam" id="PF03799">
    <property type="entry name" value="FtsQ_DivIB_C"/>
    <property type="match status" value="1"/>
</dbReference>
<dbReference type="RefSeq" id="WP_066595143.1">
    <property type="nucleotide sequence ID" value="NZ_CAJTBZ010000002.1"/>
</dbReference>
<feature type="transmembrane region" description="Helical" evidence="10">
    <location>
        <begin position="12"/>
        <end position="33"/>
    </location>
</feature>
<name>A0A227KI98_9BURK</name>
<dbReference type="InterPro" id="IPR045335">
    <property type="entry name" value="FtsQ_C_sf"/>
</dbReference>
<feature type="compositionally biased region" description="Acidic residues" evidence="9">
    <location>
        <begin position="249"/>
        <end position="259"/>
    </location>
</feature>
<evidence type="ECO:0000256" key="4">
    <source>
        <dbReference type="ARBA" id="ARBA00022618"/>
    </source>
</evidence>
<dbReference type="Proteomes" id="UP000214610">
    <property type="component" value="Unassembled WGS sequence"/>
</dbReference>
<dbReference type="InterPro" id="IPR013685">
    <property type="entry name" value="POTRA_FtsQ_type"/>
</dbReference>
<keyword evidence="4" id="KW-0132">Cell division</keyword>
<reference evidence="13" key="1">
    <citation type="submission" date="2017-05" db="EMBL/GenBank/DDBJ databases">
        <title>Improved OligoMM genomes.</title>
        <authorList>
            <person name="Garzetti D."/>
        </authorList>
    </citation>
    <scope>NUCLEOTIDE SEQUENCE [LARGE SCALE GENOMIC DNA]</scope>
    <source>
        <strain evidence="13">YL45</strain>
    </source>
</reference>
<keyword evidence="2" id="KW-1003">Cell membrane</keyword>
<feature type="region of interest" description="Disordered" evidence="9">
    <location>
        <begin position="244"/>
        <end position="266"/>
    </location>
</feature>
<keyword evidence="3" id="KW-0997">Cell inner membrane</keyword>
<evidence type="ECO:0000256" key="3">
    <source>
        <dbReference type="ARBA" id="ARBA00022519"/>
    </source>
</evidence>
<keyword evidence="13" id="KW-1185">Reference proteome</keyword>
<dbReference type="GO" id="GO:0016020">
    <property type="term" value="C:membrane"/>
    <property type="evidence" value="ECO:0007669"/>
    <property type="project" value="UniProtKB-SubCell"/>
</dbReference>
<dbReference type="GO" id="GO:0090529">
    <property type="term" value="P:cell septum assembly"/>
    <property type="evidence" value="ECO:0007669"/>
    <property type="project" value="InterPro"/>
</dbReference>
<evidence type="ECO:0000256" key="9">
    <source>
        <dbReference type="SAM" id="MobiDB-lite"/>
    </source>
</evidence>
<dbReference type="PANTHER" id="PTHR35851:SF1">
    <property type="entry name" value="CELL DIVISION PROTEIN FTSQ"/>
    <property type="match status" value="1"/>
</dbReference>
<sequence length="266" mass="30498">MSKWSDKTFNFLTDFVSILIILVLLVFAAWWAIQKPVFWLRGIDVVVHGNQEAITAPVVAEKLKGKISGTFFTVDISKIRDTLKEIPWVKDVSVKREWPNRLKIFLYLHKPVALWGEQEVLSQDGVIFEENQAVAESEGELPHIYGPPELSAKIYQQYLDFDKICQPRELKIVSLTLTPMSGWFLVFKNSESKTVEVVFKGSDTNQAMSLRLERILNMMPQMKDHLGTHPRKIDARYTKGVAVQRPEIEPEPDDSDVLETEIKDAK</sequence>
<keyword evidence="6 10" id="KW-1133">Transmembrane helix</keyword>
<keyword evidence="7 10" id="KW-0472">Membrane</keyword>
<dbReference type="GeneID" id="78362706"/>
<comment type="caution">
    <text evidence="12">The sequence shown here is derived from an EMBL/GenBank/DDBJ whole genome shotgun (WGS) entry which is preliminary data.</text>
</comment>
<evidence type="ECO:0000256" key="8">
    <source>
        <dbReference type="ARBA" id="ARBA00023306"/>
    </source>
</evidence>
<gene>
    <name evidence="12" type="ORF">ADH67_07815</name>
</gene>
<keyword evidence="8" id="KW-0131">Cell cycle</keyword>
<evidence type="ECO:0000256" key="2">
    <source>
        <dbReference type="ARBA" id="ARBA00022475"/>
    </source>
</evidence>
<dbReference type="PROSITE" id="PS51779">
    <property type="entry name" value="POTRA"/>
    <property type="match status" value="1"/>
</dbReference>
<dbReference type="PANTHER" id="PTHR35851">
    <property type="entry name" value="CELL DIVISION PROTEIN FTSQ"/>
    <property type="match status" value="1"/>
</dbReference>
<evidence type="ECO:0000259" key="11">
    <source>
        <dbReference type="PROSITE" id="PS51779"/>
    </source>
</evidence>
<evidence type="ECO:0000256" key="5">
    <source>
        <dbReference type="ARBA" id="ARBA00022692"/>
    </source>
</evidence>
<keyword evidence="5 10" id="KW-0812">Transmembrane</keyword>